<feature type="domain" description="CzcB-like barrel-sandwich hybrid" evidence="5">
    <location>
        <begin position="67"/>
        <end position="207"/>
    </location>
</feature>
<dbReference type="InterPro" id="IPR006143">
    <property type="entry name" value="RND_pump_MFP"/>
</dbReference>
<dbReference type="PANTHER" id="PTHR30469">
    <property type="entry name" value="MULTIDRUG RESISTANCE PROTEIN MDTA"/>
    <property type="match status" value="1"/>
</dbReference>
<dbReference type="EMBL" id="CP027806">
    <property type="protein sequence ID" value="AXJ00296.1"/>
    <property type="molecule type" value="Genomic_DNA"/>
</dbReference>
<dbReference type="Gene3D" id="2.40.420.20">
    <property type="match status" value="1"/>
</dbReference>
<feature type="domain" description="Multidrug resistance protein MdtA-like C-terminal permuted SH3" evidence="4">
    <location>
        <begin position="334"/>
        <end position="363"/>
    </location>
</feature>
<keyword evidence="3" id="KW-0732">Signal</keyword>
<evidence type="ECO:0000313" key="7">
    <source>
        <dbReference type="Proteomes" id="UP000254808"/>
    </source>
</evidence>
<dbReference type="PANTHER" id="PTHR30469:SF15">
    <property type="entry name" value="HLYD FAMILY OF SECRETION PROTEINS"/>
    <property type="match status" value="1"/>
</dbReference>
<dbReference type="Gene3D" id="1.10.287.470">
    <property type="entry name" value="Helix hairpin bin"/>
    <property type="match status" value="1"/>
</dbReference>
<organism evidence="6 7">
    <name type="scientific">Cyclonatronum proteinivorum</name>
    <dbReference type="NCBI Taxonomy" id="1457365"/>
    <lineage>
        <taxon>Bacteria</taxon>
        <taxon>Pseudomonadati</taxon>
        <taxon>Balneolota</taxon>
        <taxon>Balneolia</taxon>
        <taxon>Balneolales</taxon>
        <taxon>Cyclonatronaceae</taxon>
        <taxon>Cyclonatronum</taxon>
    </lineage>
</organism>
<dbReference type="PROSITE" id="PS51257">
    <property type="entry name" value="PROKAR_LIPOPROTEIN"/>
    <property type="match status" value="1"/>
</dbReference>
<sequence>MIRLSLIALFALVLAACSGNSSDSQRPGGFDPSMFQRGTSVQVTDISRSSISEIVRGFGTIQAQDQVRVSPQISERVSSIHADLGDTVQVGTKLAQLRDVTILDQVRRDERQLEQARSAVSRDSLEFTRAQTLFDRNLISSSEMEASRVSYLNAQAQYESARAALTQSRENLAFTEVRSPVNGVVTRRSISPGDLASVGTVIYEISNLAGYEIRLFLPLQDRRRVRLNQTVDIRLSGEAHHSARGVVSRISPGLDPVTGLAEIVISLTEMRDLILPGSLAEASIVVQTNPESLVIPRNALVENVQTILDPETNTIRINRGFNAFVTQGDSIAVLRELELGLQQGDRVEVVSGLNEGDRLIVTGQAGLEDNSRIRVAGTRAPQPPREIPITTASDTTASDE</sequence>
<gene>
    <name evidence="6" type="ORF">CYPRO_1026</name>
</gene>
<dbReference type="Gene3D" id="2.40.50.100">
    <property type="match status" value="1"/>
</dbReference>
<evidence type="ECO:0000259" key="4">
    <source>
        <dbReference type="Pfam" id="PF25967"/>
    </source>
</evidence>
<evidence type="ECO:0000259" key="5">
    <source>
        <dbReference type="Pfam" id="PF25973"/>
    </source>
</evidence>
<dbReference type="OrthoDB" id="9784685at2"/>
<evidence type="ECO:0000256" key="2">
    <source>
        <dbReference type="SAM" id="MobiDB-lite"/>
    </source>
</evidence>
<feature type="compositionally biased region" description="Polar residues" evidence="2">
    <location>
        <begin position="390"/>
        <end position="400"/>
    </location>
</feature>
<reference evidence="6 7" key="1">
    <citation type="submission" date="2018-03" db="EMBL/GenBank/DDBJ databases">
        <title>Phenotypic and genomic properties of Cyclonatronum proteinivorum gen. nov., sp. nov., a haloalkaliphilic bacteroidete from soda lakes possessing Na+-translocating rhodopsin.</title>
        <authorList>
            <person name="Toshchakov S.V."/>
            <person name="Korzhenkov A."/>
            <person name="Samarov N.I."/>
            <person name="Kublanov I.V."/>
            <person name="Muntyan M.S."/>
            <person name="Sorokin D.Y."/>
        </authorList>
    </citation>
    <scope>NUCLEOTIDE SEQUENCE [LARGE SCALE GENOMIC DNA]</scope>
    <source>
        <strain evidence="6 7">Omega</strain>
    </source>
</reference>
<accession>A0A345UIJ4</accession>
<evidence type="ECO:0000313" key="6">
    <source>
        <dbReference type="EMBL" id="AXJ00296.1"/>
    </source>
</evidence>
<dbReference type="Proteomes" id="UP000254808">
    <property type="component" value="Chromosome"/>
</dbReference>
<feature type="chain" id="PRO_5016947931" evidence="3">
    <location>
        <begin position="22"/>
        <end position="400"/>
    </location>
</feature>
<feature type="region of interest" description="Disordered" evidence="2">
    <location>
        <begin position="377"/>
        <end position="400"/>
    </location>
</feature>
<proteinExistence type="inferred from homology"/>
<dbReference type="GO" id="GO:0015562">
    <property type="term" value="F:efflux transmembrane transporter activity"/>
    <property type="evidence" value="ECO:0007669"/>
    <property type="project" value="TreeGrafter"/>
</dbReference>
<dbReference type="SUPFAM" id="SSF111369">
    <property type="entry name" value="HlyD-like secretion proteins"/>
    <property type="match status" value="1"/>
</dbReference>
<dbReference type="GO" id="GO:1990281">
    <property type="term" value="C:efflux pump complex"/>
    <property type="evidence" value="ECO:0007669"/>
    <property type="project" value="TreeGrafter"/>
</dbReference>
<feature type="signal peptide" evidence="3">
    <location>
        <begin position="1"/>
        <end position="21"/>
    </location>
</feature>
<dbReference type="AlphaFoldDB" id="A0A345UIJ4"/>
<protein>
    <submittedName>
        <fullName evidence="6">RND family efflux transporter, MFP subunit</fullName>
    </submittedName>
</protein>
<comment type="similarity">
    <text evidence="1">Belongs to the membrane fusion protein (MFP) (TC 8.A.1) family.</text>
</comment>
<evidence type="ECO:0000256" key="3">
    <source>
        <dbReference type="SAM" id="SignalP"/>
    </source>
</evidence>
<dbReference type="InterPro" id="IPR058627">
    <property type="entry name" value="MdtA-like_C"/>
</dbReference>
<dbReference type="InterPro" id="IPR058647">
    <property type="entry name" value="BSH_CzcB-like"/>
</dbReference>
<dbReference type="Pfam" id="PF25967">
    <property type="entry name" value="RND-MFP_C"/>
    <property type="match status" value="1"/>
</dbReference>
<dbReference type="Pfam" id="PF25973">
    <property type="entry name" value="BSH_CzcB"/>
    <property type="match status" value="1"/>
</dbReference>
<dbReference type="NCBIfam" id="TIGR01730">
    <property type="entry name" value="RND_mfp"/>
    <property type="match status" value="1"/>
</dbReference>
<dbReference type="Gene3D" id="2.40.30.170">
    <property type="match status" value="1"/>
</dbReference>
<dbReference type="KEGG" id="cprv:CYPRO_1026"/>
<name>A0A345UIJ4_9BACT</name>
<dbReference type="RefSeq" id="WP_124245530.1">
    <property type="nucleotide sequence ID" value="NZ_CP027806.1"/>
</dbReference>
<keyword evidence="7" id="KW-1185">Reference proteome</keyword>
<evidence type="ECO:0000256" key="1">
    <source>
        <dbReference type="ARBA" id="ARBA00009477"/>
    </source>
</evidence>